<gene>
    <name evidence="1" type="ORF">PACLA_8A080496</name>
</gene>
<accession>A0A6S7FL97</accession>
<dbReference type="OrthoDB" id="6737911at2759"/>
<reference evidence="1" key="1">
    <citation type="submission" date="2020-04" db="EMBL/GenBank/DDBJ databases">
        <authorList>
            <person name="Alioto T."/>
            <person name="Alioto T."/>
            <person name="Gomez Garrido J."/>
        </authorList>
    </citation>
    <scope>NUCLEOTIDE SEQUENCE</scope>
    <source>
        <strain evidence="1">A484AB</strain>
    </source>
</reference>
<proteinExistence type="predicted"/>
<name>A0A6S7FL97_PARCT</name>
<dbReference type="Proteomes" id="UP001152795">
    <property type="component" value="Unassembled WGS sequence"/>
</dbReference>
<sequence>MAIGERALISSVTKCFRQSTKKHSKIVDLSLLPPCQSVLKLHGRRANFVAKIWKSSDEAKLQIPEISHHGWKSTGEIKWLVREFPNDVEELLFNPELDELDDDQIFDRDFESEEESDFDS</sequence>
<keyword evidence="2" id="KW-1185">Reference proteome</keyword>
<evidence type="ECO:0000313" key="1">
    <source>
        <dbReference type="EMBL" id="CAB3980564.1"/>
    </source>
</evidence>
<protein>
    <submittedName>
        <fullName evidence="1">Uncharacterized protein</fullName>
    </submittedName>
</protein>
<dbReference type="EMBL" id="CACRXK020000303">
    <property type="protein sequence ID" value="CAB3980564.1"/>
    <property type="molecule type" value="Genomic_DNA"/>
</dbReference>
<dbReference type="AlphaFoldDB" id="A0A6S7FL97"/>
<organism evidence="1 2">
    <name type="scientific">Paramuricea clavata</name>
    <name type="common">Red gorgonian</name>
    <name type="synonym">Violescent sea-whip</name>
    <dbReference type="NCBI Taxonomy" id="317549"/>
    <lineage>
        <taxon>Eukaryota</taxon>
        <taxon>Metazoa</taxon>
        <taxon>Cnidaria</taxon>
        <taxon>Anthozoa</taxon>
        <taxon>Octocorallia</taxon>
        <taxon>Malacalcyonacea</taxon>
        <taxon>Plexauridae</taxon>
        <taxon>Paramuricea</taxon>
    </lineage>
</organism>
<comment type="caution">
    <text evidence="1">The sequence shown here is derived from an EMBL/GenBank/DDBJ whole genome shotgun (WGS) entry which is preliminary data.</text>
</comment>
<evidence type="ECO:0000313" key="2">
    <source>
        <dbReference type="Proteomes" id="UP001152795"/>
    </source>
</evidence>